<evidence type="ECO:0000313" key="1">
    <source>
        <dbReference type="EMBL" id="KAJ4978060.1"/>
    </source>
</evidence>
<accession>A0A9Q0R056</accession>
<dbReference type="AlphaFoldDB" id="A0A9Q0R056"/>
<sequence length="112" mass="12614">MVGGRTMILSETFVDLDLGLVSAEGFLNLQADNRWQPPFHCCCSCSGCHCNRRLRRRRFGTAAAAIISEEEEEPERQQLKLPYGYYATNAAISEENGNFVTLQSELLLGRRD</sequence>
<dbReference type="EMBL" id="JAMYWD010000002">
    <property type="protein sequence ID" value="KAJ4978060.1"/>
    <property type="molecule type" value="Genomic_DNA"/>
</dbReference>
<reference evidence="1" key="1">
    <citation type="journal article" date="2023" name="Plant J.">
        <title>The genome of the king protea, Protea cynaroides.</title>
        <authorList>
            <person name="Chang J."/>
            <person name="Duong T.A."/>
            <person name="Schoeman C."/>
            <person name="Ma X."/>
            <person name="Roodt D."/>
            <person name="Barker N."/>
            <person name="Li Z."/>
            <person name="Van de Peer Y."/>
            <person name="Mizrachi E."/>
        </authorList>
    </citation>
    <scope>NUCLEOTIDE SEQUENCE</scope>
    <source>
        <tissue evidence="1">Young leaves</tissue>
    </source>
</reference>
<name>A0A9Q0R056_9MAGN</name>
<gene>
    <name evidence="1" type="ORF">NE237_008840</name>
</gene>
<dbReference type="Proteomes" id="UP001141806">
    <property type="component" value="Unassembled WGS sequence"/>
</dbReference>
<organism evidence="1 2">
    <name type="scientific">Protea cynaroides</name>
    <dbReference type="NCBI Taxonomy" id="273540"/>
    <lineage>
        <taxon>Eukaryota</taxon>
        <taxon>Viridiplantae</taxon>
        <taxon>Streptophyta</taxon>
        <taxon>Embryophyta</taxon>
        <taxon>Tracheophyta</taxon>
        <taxon>Spermatophyta</taxon>
        <taxon>Magnoliopsida</taxon>
        <taxon>Proteales</taxon>
        <taxon>Proteaceae</taxon>
        <taxon>Protea</taxon>
    </lineage>
</organism>
<comment type="caution">
    <text evidence="1">The sequence shown here is derived from an EMBL/GenBank/DDBJ whole genome shotgun (WGS) entry which is preliminary data.</text>
</comment>
<protein>
    <submittedName>
        <fullName evidence="1">Uncharacterized protein</fullName>
    </submittedName>
</protein>
<keyword evidence="2" id="KW-1185">Reference proteome</keyword>
<evidence type="ECO:0000313" key="2">
    <source>
        <dbReference type="Proteomes" id="UP001141806"/>
    </source>
</evidence>
<proteinExistence type="predicted"/>